<evidence type="ECO:0000256" key="2">
    <source>
        <dbReference type="ARBA" id="ARBA00023315"/>
    </source>
</evidence>
<comment type="pathway">
    <text evidence="3">Aromatic compound metabolism; melatonin biosynthesis; melatonin from serotonin: step 1/2.</text>
</comment>
<evidence type="ECO:0000256" key="13">
    <source>
        <dbReference type="ARBA" id="ARBA00052491"/>
    </source>
</evidence>
<proteinExistence type="inferred from homology"/>
<evidence type="ECO:0000256" key="8">
    <source>
        <dbReference type="ARBA" id="ARBA00051284"/>
    </source>
</evidence>
<dbReference type="AlphaFoldDB" id="A0A0A1WHH0"/>
<comment type="catalytic activity">
    <reaction evidence="7">
        <text>serotonin + octadecanoyl-CoA = N-octadecanoyl-serotonin + CoA + H(+)</text>
        <dbReference type="Rhea" id="RHEA:51400"/>
        <dbReference type="ChEBI" id="CHEBI:15378"/>
        <dbReference type="ChEBI" id="CHEBI:57287"/>
        <dbReference type="ChEBI" id="CHEBI:57394"/>
        <dbReference type="ChEBI" id="CHEBI:134065"/>
        <dbReference type="ChEBI" id="CHEBI:350546"/>
    </reaction>
    <physiologicalReaction direction="left-to-right" evidence="7">
        <dbReference type="Rhea" id="RHEA:51401"/>
    </physiologicalReaction>
</comment>
<dbReference type="Gene3D" id="3.40.630.30">
    <property type="match status" value="1"/>
</dbReference>
<dbReference type="InterPro" id="IPR016181">
    <property type="entry name" value="Acyl_CoA_acyltransferase"/>
</dbReference>
<evidence type="ECO:0000256" key="11">
    <source>
        <dbReference type="ARBA" id="ARBA00052178"/>
    </source>
</evidence>
<dbReference type="PANTHER" id="PTHR20905">
    <property type="entry name" value="N-ACETYLTRANSFERASE-RELATED"/>
    <property type="match status" value="1"/>
</dbReference>
<comment type="catalytic activity">
    <reaction evidence="11">
        <text>serotonin + hexadecanoyl-CoA = N-hexadecanoyl-serotonin + CoA + H(+)</text>
        <dbReference type="Rhea" id="RHEA:51384"/>
        <dbReference type="ChEBI" id="CHEBI:15378"/>
        <dbReference type="ChEBI" id="CHEBI:57287"/>
        <dbReference type="ChEBI" id="CHEBI:57379"/>
        <dbReference type="ChEBI" id="CHEBI:134059"/>
        <dbReference type="ChEBI" id="CHEBI:350546"/>
    </reaction>
    <physiologicalReaction direction="left-to-right" evidence="11">
        <dbReference type="Rhea" id="RHEA:51385"/>
    </physiologicalReaction>
</comment>
<evidence type="ECO:0000256" key="4">
    <source>
        <dbReference type="ARBA" id="ARBA00038182"/>
    </source>
</evidence>
<evidence type="ECO:0000256" key="6">
    <source>
        <dbReference type="ARBA" id="ARBA00050189"/>
    </source>
</evidence>
<protein>
    <recommendedName>
        <fullName evidence="5">aralkylamine N-acetyltransferase</fullName>
        <ecNumber evidence="5">2.3.1.87</ecNumber>
    </recommendedName>
</protein>
<evidence type="ECO:0000256" key="9">
    <source>
        <dbReference type="ARBA" id="ARBA00051711"/>
    </source>
</evidence>
<organism evidence="14">
    <name type="scientific">Zeugodacus cucurbitae</name>
    <name type="common">Melon fruit fly</name>
    <name type="synonym">Bactrocera cucurbitae</name>
    <dbReference type="NCBI Taxonomy" id="28588"/>
    <lineage>
        <taxon>Eukaryota</taxon>
        <taxon>Metazoa</taxon>
        <taxon>Ecdysozoa</taxon>
        <taxon>Arthropoda</taxon>
        <taxon>Hexapoda</taxon>
        <taxon>Insecta</taxon>
        <taxon>Pterygota</taxon>
        <taxon>Neoptera</taxon>
        <taxon>Endopterygota</taxon>
        <taxon>Diptera</taxon>
        <taxon>Brachycera</taxon>
        <taxon>Muscomorpha</taxon>
        <taxon>Tephritoidea</taxon>
        <taxon>Tephritidae</taxon>
        <taxon>Zeugodacus</taxon>
        <taxon>Zeugodacus</taxon>
    </lineage>
</organism>
<comment type="catalytic activity">
    <reaction evidence="13">
        <text>serotonin + acetyl-CoA = N-acetylserotonin + CoA + H(+)</text>
        <dbReference type="Rhea" id="RHEA:25217"/>
        <dbReference type="ChEBI" id="CHEBI:15378"/>
        <dbReference type="ChEBI" id="CHEBI:17697"/>
        <dbReference type="ChEBI" id="CHEBI:57287"/>
        <dbReference type="ChEBI" id="CHEBI:57288"/>
        <dbReference type="ChEBI" id="CHEBI:350546"/>
        <dbReference type="EC" id="2.3.1.87"/>
    </reaction>
    <physiologicalReaction direction="left-to-right" evidence="13">
        <dbReference type="Rhea" id="RHEA:25218"/>
    </physiologicalReaction>
</comment>
<accession>A0A0A1WHH0</accession>
<dbReference type="EMBL" id="GBXI01016156">
    <property type="protein sequence ID" value="JAC98135.1"/>
    <property type="molecule type" value="Transcribed_RNA"/>
</dbReference>
<comment type="catalytic activity">
    <reaction evidence="10">
        <text>serotonin + (9Z)-octadecenoyl-CoA = N-(9Z-octadecenoyl)-serotonin + CoA + H(+)</text>
        <dbReference type="Rhea" id="RHEA:51392"/>
        <dbReference type="ChEBI" id="CHEBI:15378"/>
        <dbReference type="ChEBI" id="CHEBI:57287"/>
        <dbReference type="ChEBI" id="CHEBI:57387"/>
        <dbReference type="ChEBI" id="CHEBI:134064"/>
        <dbReference type="ChEBI" id="CHEBI:350546"/>
    </reaction>
    <physiologicalReaction direction="left-to-right" evidence="10">
        <dbReference type="Rhea" id="RHEA:51393"/>
    </physiologicalReaction>
</comment>
<dbReference type="FunFam" id="3.40.630.30:FF:000046">
    <property type="entry name" value="Dopamine N-acetyltransferase"/>
    <property type="match status" value="1"/>
</dbReference>
<reference evidence="14" key="1">
    <citation type="submission" date="2014-11" db="EMBL/GenBank/DDBJ databases">
        <authorList>
            <person name="Geib S."/>
        </authorList>
    </citation>
    <scope>NUCLEOTIDE SEQUENCE</scope>
</reference>
<evidence type="ECO:0000256" key="10">
    <source>
        <dbReference type="ARBA" id="ARBA00051823"/>
    </source>
</evidence>
<keyword evidence="2" id="KW-0012">Acyltransferase</keyword>
<dbReference type="GO" id="GO:0004059">
    <property type="term" value="F:aralkylamine N-acetyltransferase activity"/>
    <property type="evidence" value="ECO:0007669"/>
    <property type="project" value="UniProtKB-EC"/>
</dbReference>
<keyword evidence="1 14" id="KW-0808">Transferase</keyword>
<evidence type="ECO:0000256" key="3">
    <source>
        <dbReference type="ARBA" id="ARBA00037926"/>
    </source>
</evidence>
<dbReference type="SUPFAM" id="SSF55729">
    <property type="entry name" value="Acyl-CoA N-acyltransferases (Nat)"/>
    <property type="match status" value="1"/>
</dbReference>
<sequence length="229" mass="26069">MIAQQIETNIADNIQIRLIELNDRDEVLNFLRKHFYPDEPFMIASAQKHPDPEDEEFNISLIAHGTCLMAVQQETVNSILKERIVGVVLSGPKCSDEAEHLFKEAARLGSTTWGKTIGILAHAERDSNVYERYNADRALHIYASAVDGRFRGRAISMRLKEKLKELARQLGYPLLTTDCTSFYSAKVSERMGMDCVNVIKYTDCLDDEGKVVFNPPLPHEYLKTYAMRL</sequence>
<gene>
    <name evidence="14" type="primary">gna1_2</name>
    <name evidence="14" type="ORF">g.23938</name>
</gene>
<evidence type="ECO:0000256" key="7">
    <source>
        <dbReference type="ARBA" id="ARBA00050849"/>
    </source>
</evidence>
<comment type="catalytic activity">
    <reaction evidence="8">
        <text>serotonin + (5Z,8Z,11Z,14Z)-eicosatetraenoyl-CoA = N-[(5Z,8Z,11Z,14Z)-eicosatetraenoyl]-serotonin + CoA + H(+)</text>
        <dbReference type="Rhea" id="RHEA:51396"/>
        <dbReference type="ChEBI" id="CHEBI:15378"/>
        <dbReference type="ChEBI" id="CHEBI:57287"/>
        <dbReference type="ChEBI" id="CHEBI:57368"/>
        <dbReference type="ChEBI" id="CHEBI:132255"/>
        <dbReference type="ChEBI" id="CHEBI:350546"/>
    </reaction>
    <physiologicalReaction direction="left-to-right" evidence="8">
        <dbReference type="Rhea" id="RHEA:51397"/>
    </physiologicalReaction>
</comment>
<comment type="catalytic activity">
    <reaction evidence="6">
        <text>dopamine + (9Z)-octadecenoyl-CoA = N-(9Z-octadecanoyl)-dopamine + CoA + H(+)</text>
        <dbReference type="Rhea" id="RHEA:51380"/>
        <dbReference type="ChEBI" id="CHEBI:15378"/>
        <dbReference type="ChEBI" id="CHEBI:31883"/>
        <dbReference type="ChEBI" id="CHEBI:57287"/>
        <dbReference type="ChEBI" id="CHEBI:57387"/>
        <dbReference type="ChEBI" id="CHEBI:59905"/>
    </reaction>
    <physiologicalReaction direction="left-to-right" evidence="6">
        <dbReference type="Rhea" id="RHEA:51381"/>
    </physiologicalReaction>
</comment>
<comment type="catalytic activity">
    <reaction evidence="9">
        <text>dopamine + acetyl-CoA = N-acetyldopamine + CoA + H(+)</text>
        <dbReference type="Rhea" id="RHEA:51388"/>
        <dbReference type="ChEBI" id="CHEBI:15378"/>
        <dbReference type="ChEBI" id="CHEBI:57287"/>
        <dbReference type="ChEBI" id="CHEBI:57288"/>
        <dbReference type="ChEBI" id="CHEBI:59905"/>
        <dbReference type="ChEBI" id="CHEBI:125678"/>
    </reaction>
    <physiologicalReaction direction="left-to-right" evidence="9">
        <dbReference type="Rhea" id="RHEA:51389"/>
    </physiologicalReaction>
</comment>
<evidence type="ECO:0000313" key="14">
    <source>
        <dbReference type="EMBL" id="JAC98135.1"/>
    </source>
</evidence>
<evidence type="ECO:0000256" key="1">
    <source>
        <dbReference type="ARBA" id="ARBA00022679"/>
    </source>
</evidence>
<dbReference type="PANTHER" id="PTHR20905:SF1">
    <property type="entry name" value="AT07410P-RELATED"/>
    <property type="match status" value="1"/>
</dbReference>
<dbReference type="EC" id="2.3.1.87" evidence="5"/>
<comment type="catalytic activity">
    <reaction evidence="12">
        <text>dopamine + hexadecanoyl-CoA = N-hexadecanoyl-dopamine + CoA + H(+)</text>
        <dbReference type="Rhea" id="RHEA:51376"/>
        <dbReference type="ChEBI" id="CHEBI:15378"/>
        <dbReference type="ChEBI" id="CHEBI:57287"/>
        <dbReference type="ChEBI" id="CHEBI:57379"/>
        <dbReference type="ChEBI" id="CHEBI:59905"/>
        <dbReference type="ChEBI" id="CHEBI:134058"/>
    </reaction>
    <physiologicalReaction direction="left-to-right" evidence="12">
        <dbReference type="Rhea" id="RHEA:51377"/>
    </physiologicalReaction>
</comment>
<evidence type="ECO:0000256" key="5">
    <source>
        <dbReference type="ARBA" id="ARBA00039114"/>
    </source>
</evidence>
<comment type="similarity">
    <text evidence="4">Belongs to the acetyltransferase family. AANAT subfamily.</text>
</comment>
<name>A0A0A1WHH0_ZEUCU</name>
<dbReference type="OrthoDB" id="8113373at2759"/>
<reference evidence="14" key="2">
    <citation type="journal article" date="2015" name="Gigascience">
        <title>Reconstructing a comprehensive transcriptome assembly of a white-pupal translocated strain of the pest fruit fly Bactrocera cucurbitae.</title>
        <authorList>
            <person name="Sim S.B."/>
            <person name="Calla B."/>
            <person name="Hall B."/>
            <person name="DeRego T."/>
            <person name="Geib S.M."/>
        </authorList>
    </citation>
    <scope>NUCLEOTIDE SEQUENCE</scope>
</reference>
<evidence type="ECO:0000256" key="12">
    <source>
        <dbReference type="ARBA" id="ARBA00052335"/>
    </source>
</evidence>